<dbReference type="InterPro" id="IPR001647">
    <property type="entry name" value="HTH_TetR"/>
</dbReference>
<keyword evidence="2 4" id="KW-0238">DNA-binding</keyword>
<dbReference type="STRING" id="1271860.SAMN05216174_109190"/>
<proteinExistence type="predicted"/>
<keyword evidence="1" id="KW-0805">Transcription regulation</keyword>
<dbReference type="PANTHER" id="PTHR30055:SF174">
    <property type="entry name" value="TRANSCRIPTIONAL REGULATORY PROTEIN (PROBABLY TETR-FAMILY)-RELATED"/>
    <property type="match status" value="1"/>
</dbReference>
<evidence type="ECO:0000256" key="3">
    <source>
        <dbReference type="ARBA" id="ARBA00023163"/>
    </source>
</evidence>
<gene>
    <name evidence="6" type="ORF">SAMN05216174_109190</name>
</gene>
<protein>
    <submittedName>
        <fullName evidence="6">DNA-binding transcriptional regulator, AcrR family</fullName>
    </submittedName>
</protein>
<dbReference type="GO" id="GO:0003700">
    <property type="term" value="F:DNA-binding transcription factor activity"/>
    <property type="evidence" value="ECO:0007669"/>
    <property type="project" value="TreeGrafter"/>
</dbReference>
<evidence type="ECO:0000259" key="5">
    <source>
        <dbReference type="PROSITE" id="PS50977"/>
    </source>
</evidence>
<accession>A0A1G6TKG1</accession>
<evidence type="ECO:0000313" key="6">
    <source>
        <dbReference type="EMBL" id="SDD29563.1"/>
    </source>
</evidence>
<dbReference type="AlphaFoldDB" id="A0A1G6TKG1"/>
<evidence type="ECO:0000256" key="4">
    <source>
        <dbReference type="PROSITE-ProRule" id="PRU00335"/>
    </source>
</evidence>
<dbReference type="InterPro" id="IPR050109">
    <property type="entry name" value="HTH-type_TetR-like_transc_reg"/>
</dbReference>
<keyword evidence="7" id="KW-1185">Reference proteome</keyword>
<feature type="domain" description="HTH tetR-type" evidence="5">
    <location>
        <begin position="13"/>
        <end position="73"/>
    </location>
</feature>
<dbReference type="PROSITE" id="PS50977">
    <property type="entry name" value="HTH_TETR_2"/>
    <property type="match status" value="1"/>
</dbReference>
<dbReference type="OrthoDB" id="8479950at2"/>
<dbReference type="InterPro" id="IPR054129">
    <property type="entry name" value="DesT_TetR_C"/>
</dbReference>
<organism evidence="6 7">
    <name type="scientific">Actinokineospora iranica</name>
    <dbReference type="NCBI Taxonomy" id="1271860"/>
    <lineage>
        <taxon>Bacteria</taxon>
        <taxon>Bacillati</taxon>
        <taxon>Actinomycetota</taxon>
        <taxon>Actinomycetes</taxon>
        <taxon>Pseudonocardiales</taxon>
        <taxon>Pseudonocardiaceae</taxon>
        <taxon>Actinokineospora</taxon>
    </lineage>
</organism>
<dbReference type="SUPFAM" id="SSF46689">
    <property type="entry name" value="Homeodomain-like"/>
    <property type="match status" value="1"/>
</dbReference>
<evidence type="ECO:0000256" key="2">
    <source>
        <dbReference type="ARBA" id="ARBA00023125"/>
    </source>
</evidence>
<dbReference type="GO" id="GO:0000976">
    <property type="term" value="F:transcription cis-regulatory region binding"/>
    <property type="evidence" value="ECO:0007669"/>
    <property type="project" value="TreeGrafter"/>
</dbReference>
<dbReference type="PANTHER" id="PTHR30055">
    <property type="entry name" value="HTH-TYPE TRANSCRIPTIONAL REGULATOR RUTR"/>
    <property type="match status" value="1"/>
</dbReference>
<evidence type="ECO:0000313" key="7">
    <source>
        <dbReference type="Proteomes" id="UP000199501"/>
    </source>
</evidence>
<dbReference type="InterPro" id="IPR009057">
    <property type="entry name" value="Homeodomain-like_sf"/>
</dbReference>
<sequence>MGGVTQSARLSGADRRKQLIGIGLRMLTKRPIHELPLDQVAAEAGISRGLLFHYFPTKTDYYQAVVSAAARRLIRATTPDPDAPPADQLRQTLDTFVAFLERRRDLYLALFRGSAGGADYLIEIYEQTRDVFADRTVAALGPIEVTPALRLVIRGWFSFVEDTTLTWGRDKPIPREELLTLLAGALPALITAAQPTLAPQVHNLFP</sequence>
<dbReference type="EMBL" id="FMZZ01000009">
    <property type="protein sequence ID" value="SDD29563.1"/>
    <property type="molecule type" value="Genomic_DNA"/>
</dbReference>
<dbReference type="Pfam" id="PF21943">
    <property type="entry name" value="TetR_C_46"/>
    <property type="match status" value="1"/>
</dbReference>
<reference evidence="7" key="1">
    <citation type="submission" date="2016-10" db="EMBL/GenBank/DDBJ databases">
        <authorList>
            <person name="Varghese N."/>
            <person name="Submissions S."/>
        </authorList>
    </citation>
    <scope>NUCLEOTIDE SEQUENCE [LARGE SCALE GENOMIC DNA]</scope>
    <source>
        <strain evidence="7">IBRC-M 10403</strain>
    </source>
</reference>
<dbReference type="Pfam" id="PF00440">
    <property type="entry name" value="TetR_N"/>
    <property type="match status" value="1"/>
</dbReference>
<dbReference type="Gene3D" id="1.10.357.10">
    <property type="entry name" value="Tetracycline Repressor, domain 2"/>
    <property type="match status" value="1"/>
</dbReference>
<evidence type="ECO:0000256" key="1">
    <source>
        <dbReference type="ARBA" id="ARBA00023015"/>
    </source>
</evidence>
<name>A0A1G6TKG1_9PSEU</name>
<feature type="DNA-binding region" description="H-T-H motif" evidence="4">
    <location>
        <begin position="36"/>
        <end position="55"/>
    </location>
</feature>
<keyword evidence="3" id="KW-0804">Transcription</keyword>
<dbReference type="Proteomes" id="UP000199501">
    <property type="component" value="Unassembled WGS sequence"/>
</dbReference>